<dbReference type="EMBL" id="CAJOAY010001846">
    <property type="protein sequence ID" value="CAF3893470.1"/>
    <property type="molecule type" value="Genomic_DNA"/>
</dbReference>
<evidence type="ECO:0000313" key="4">
    <source>
        <dbReference type="EMBL" id="CAF3621189.1"/>
    </source>
</evidence>
<evidence type="ECO:0000313" key="1">
    <source>
        <dbReference type="EMBL" id="CAF1034359.1"/>
    </source>
</evidence>
<comment type="caution">
    <text evidence="5">The sequence shown here is derived from an EMBL/GenBank/DDBJ whole genome shotgun (WGS) entry which is preliminary data.</text>
</comment>
<dbReference type="Proteomes" id="UP000663868">
    <property type="component" value="Unassembled WGS sequence"/>
</dbReference>
<dbReference type="EMBL" id="CAJNOE010000262">
    <property type="protein sequence ID" value="CAF1100494.1"/>
    <property type="molecule type" value="Genomic_DNA"/>
</dbReference>
<sequence>MIDSTLVNGTETVQRDQYEYRIVTRQLYGTVKVTKKSPPSIDETELNKYGRAGWELCGFINADFIVNRFEPFLDVQMVFKRLKAKARIQSN</sequence>
<dbReference type="EMBL" id="CAJNOG010000326">
    <property type="protein sequence ID" value="CAF1175491.1"/>
    <property type="molecule type" value="Genomic_DNA"/>
</dbReference>
<organism evidence="5 7">
    <name type="scientific">Adineta steineri</name>
    <dbReference type="NCBI Taxonomy" id="433720"/>
    <lineage>
        <taxon>Eukaryota</taxon>
        <taxon>Metazoa</taxon>
        <taxon>Spiralia</taxon>
        <taxon>Gnathifera</taxon>
        <taxon>Rotifera</taxon>
        <taxon>Eurotatoria</taxon>
        <taxon>Bdelloidea</taxon>
        <taxon>Adinetida</taxon>
        <taxon>Adinetidae</taxon>
        <taxon>Adineta</taxon>
    </lineage>
</organism>
<dbReference type="Proteomes" id="UP000663845">
    <property type="component" value="Unassembled WGS sequence"/>
</dbReference>
<evidence type="ECO:0000313" key="7">
    <source>
        <dbReference type="Proteomes" id="UP000663881"/>
    </source>
</evidence>
<dbReference type="Proteomes" id="UP000663891">
    <property type="component" value="Unassembled WGS sequence"/>
</dbReference>
<dbReference type="EMBL" id="CAJNON010000148">
    <property type="protein sequence ID" value="CAF1034359.1"/>
    <property type="molecule type" value="Genomic_DNA"/>
</dbReference>
<proteinExistence type="predicted"/>
<evidence type="ECO:0000313" key="6">
    <source>
        <dbReference type="EMBL" id="CAF3982941.1"/>
    </source>
</evidence>
<dbReference type="AlphaFoldDB" id="A0A819GYR8"/>
<dbReference type="EMBL" id="CAJOAZ010003077">
    <property type="protein sequence ID" value="CAF3982941.1"/>
    <property type="molecule type" value="Genomic_DNA"/>
</dbReference>
<evidence type="ECO:0000313" key="2">
    <source>
        <dbReference type="EMBL" id="CAF1100494.1"/>
    </source>
</evidence>
<evidence type="ECO:0000313" key="5">
    <source>
        <dbReference type="EMBL" id="CAF3893470.1"/>
    </source>
</evidence>
<accession>A0A819GYR8</accession>
<dbReference type="Proteomes" id="UP000663860">
    <property type="component" value="Unassembled WGS sequence"/>
</dbReference>
<reference evidence="5" key="1">
    <citation type="submission" date="2021-02" db="EMBL/GenBank/DDBJ databases">
        <authorList>
            <person name="Nowell W R."/>
        </authorList>
    </citation>
    <scope>NUCLEOTIDE SEQUENCE</scope>
</reference>
<evidence type="ECO:0008006" key="8">
    <source>
        <dbReference type="Google" id="ProtNLM"/>
    </source>
</evidence>
<dbReference type="EMBL" id="CAJOBB010000234">
    <property type="protein sequence ID" value="CAF3621189.1"/>
    <property type="molecule type" value="Genomic_DNA"/>
</dbReference>
<name>A0A819GYR8_9BILA</name>
<dbReference type="Proteomes" id="UP000663881">
    <property type="component" value="Unassembled WGS sequence"/>
</dbReference>
<evidence type="ECO:0000313" key="3">
    <source>
        <dbReference type="EMBL" id="CAF1175491.1"/>
    </source>
</evidence>
<protein>
    <recommendedName>
        <fullName evidence="8">DUF4177 domain-containing protein</fullName>
    </recommendedName>
</protein>
<gene>
    <name evidence="2" type="ORF">IZO911_LOCUS23016</name>
    <name evidence="3" type="ORF">JYZ213_LOCUS25468</name>
    <name evidence="4" type="ORF">KXQ929_LOCUS6164</name>
    <name evidence="5" type="ORF">OKA104_LOCUS23786</name>
    <name evidence="6" type="ORF">OXD698_LOCUS28493</name>
    <name evidence="1" type="ORF">VCS650_LOCUS16510</name>
</gene>
<dbReference type="Proteomes" id="UP000663844">
    <property type="component" value="Unassembled WGS sequence"/>
</dbReference>